<dbReference type="Proteomes" id="UP001193081">
    <property type="component" value="Unassembled WGS sequence"/>
</dbReference>
<evidence type="ECO:0000313" key="2">
    <source>
        <dbReference type="EMBL" id="MBP1468347.1"/>
    </source>
</evidence>
<dbReference type="EMBL" id="SIJK02000065">
    <property type="protein sequence ID" value="MBP1468347.1"/>
    <property type="molecule type" value="Genomic_DNA"/>
</dbReference>
<reference evidence="2 3" key="1">
    <citation type="submission" date="2021-03" db="EMBL/GenBank/DDBJ databases">
        <authorList>
            <person name="Grouzdev D.S."/>
        </authorList>
    </citation>
    <scope>NUCLEOTIDE SEQUENCE [LARGE SCALE GENOMIC DNA]</scope>
    <source>
        <strain evidence="2 3">M50-1</strain>
    </source>
</reference>
<evidence type="ECO:0000313" key="3">
    <source>
        <dbReference type="Proteomes" id="UP001193081"/>
    </source>
</evidence>
<protein>
    <submittedName>
        <fullName evidence="2">Uncharacterized protein</fullName>
    </submittedName>
</protein>
<name>A0ABS4DFY5_9CHLR</name>
<proteinExistence type="predicted"/>
<evidence type="ECO:0000256" key="1">
    <source>
        <dbReference type="SAM" id="MobiDB-lite"/>
    </source>
</evidence>
<feature type="region of interest" description="Disordered" evidence="1">
    <location>
        <begin position="79"/>
        <end position="135"/>
    </location>
</feature>
<gene>
    <name evidence="2" type="ORF">EYB53_021730</name>
</gene>
<accession>A0ABS4DFY5</accession>
<feature type="compositionally biased region" description="Polar residues" evidence="1">
    <location>
        <begin position="124"/>
        <end position="135"/>
    </location>
</feature>
<feature type="non-terminal residue" evidence="2">
    <location>
        <position position="135"/>
    </location>
</feature>
<comment type="caution">
    <text evidence="2">The sequence shown here is derived from an EMBL/GenBank/DDBJ whole genome shotgun (WGS) entry which is preliminary data.</text>
</comment>
<organism evidence="2 3">
    <name type="scientific">Candidatus Chloroploca mongolica</name>
    <dbReference type="NCBI Taxonomy" id="2528176"/>
    <lineage>
        <taxon>Bacteria</taxon>
        <taxon>Bacillati</taxon>
        <taxon>Chloroflexota</taxon>
        <taxon>Chloroflexia</taxon>
        <taxon>Chloroflexales</taxon>
        <taxon>Chloroflexineae</taxon>
        <taxon>Oscillochloridaceae</taxon>
        <taxon>Candidatus Chloroploca</taxon>
    </lineage>
</organism>
<keyword evidence="3" id="KW-1185">Reference proteome</keyword>
<feature type="region of interest" description="Disordered" evidence="1">
    <location>
        <begin position="1"/>
        <end position="21"/>
    </location>
</feature>
<sequence>MSMQRQSAKQNPATTPATGLTLQRQCACGQHTSGGGECAACKQQRLAGTLQRSSLAISQPGDRYEQEAERVANSVVGGGTIPALSLSAPAAIHRDGPPPTSTTRDPNADERRKYPGTSLPDLGFNNSQNDQHIQQ</sequence>